<sequence>MNALWAVGYPVTAIALHSGASPSLLSAIRLVVAFLLLSPLLLHLKRWSWSLLGLAAFMGIIGFAVPVWLQIIGLRSTNPAIASISVAVEPLLTILLAALFRKAHLSWRHQIALILALGGSWILLGEPRPGHAGHLGGDLALFLAIFCFALYNIVSPALANRVDPAPGSALVFGFGALGSTVLWMLQGSSLPAHLTTTFVWSSGFLAIGATGLAYLLWLWVVNRQSLTVVSLFLYTQPLLGSLLSWMLGQSPLTLSLVSGGLLILLAMTLSQMDILPTAKAN</sequence>
<accession>A0A2T2WLF8</accession>
<dbReference type="AlphaFoldDB" id="A0A2T2WLF8"/>
<feature type="transmembrane region" description="Helical" evidence="7">
    <location>
        <begin position="166"/>
        <end position="185"/>
    </location>
</feature>
<feature type="transmembrane region" description="Helical" evidence="7">
    <location>
        <begin position="20"/>
        <end position="42"/>
    </location>
</feature>
<evidence type="ECO:0000256" key="5">
    <source>
        <dbReference type="ARBA" id="ARBA00022989"/>
    </source>
</evidence>
<proteinExistence type="inferred from homology"/>
<evidence type="ECO:0000259" key="8">
    <source>
        <dbReference type="Pfam" id="PF00892"/>
    </source>
</evidence>
<gene>
    <name evidence="9" type="ORF">C7B45_04535</name>
</gene>
<reference evidence="9 10" key="1">
    <citation type="journal article" date="2014" name="BMC Genomics">
        <title>Comparison of environmental and isolate Sulfobacillus genomes reveals diverse carbon, sulfur, nitrogen, and hydrogen metabolisms.</title>
        <authorList>
            <person name="Justice N.B."/>
            <person name="Norman A."/>
            <person name="Brown C.T."/>
            <person name="Singh A."/>
            <person name="Thomas B.C."/>
            <person name="Banfield J.F."/>
        </authorList>
    </citation>
    <scope>NUCLEOTIDE SEQUENCE [LARGE SCALE GENOMIC DNA]</scope>
    <source>
        <strain evidence="9">AMDSBA3</strain>
    </source>
</reference>
<organism evidence="9 10">
    <name type="scientific">Sulfobacillus acidophilus</name>
    <dbReference type="NCBI Taxonomy" id="53633"/>
    <lineage>
        <taxon>Bacteria</taxon>
        <taxon>Bacillati</taxon>
        <taxon>Bacillota</taxon>
        <taxon>Clostridia</taxon>
        <taxon>Eubacteriales</taxon>
        <taxon>Clostridiales Family XVII. Incertae Sedis</taxon>
        <taxon>Sulfobacillus</taxon>
    </lineage>
</organism>
<keyword evidence="6 7" id="KW-0472">Membrane</keyword>
<evidence type="ECO:0000256" key="2">
    <source>
        <dbReference type="ARBA" id="ARBA00007362"/>
    </source>
</evidence>
<comment type="caution">
    <text evidence="9">The sequence shown here is derived from an EMBL/GenBank/DDBJ whole genome shotgun (WGS) entry which is preliminary data.</text>
</comment>
<evidence type="ECO:0000256" key="4">
    <source>
        <dbReference type="ARBA" id="ARBA00022692"/>
    </source>
</evidence>
<keyword evidence="5 7" id="KW-1133">Transmembrane helix</keyword>
<evidence type="ECO:0000256" key="3">
    <source>
        <dbReference type="ARBA" id="ARBA00022475"/>
    </source>
</evidence>
<dbReference type="InterPro" id="IPR000620">
    <property type="entry name" value="EamA_dom"/>
</dbReference>
<evidence type="ECO:0000256" key="6">
    <source>
        <dbReference type="ARBA" id="ARBA00023136"/>
    </source>
</evidence>
<dbReference type="Proteomes" id="UP000241848">
    <property type="component" value="Unassembled WGS sequence"/>
</dbReference>
<feature type="transmembrane region" description="Helical" evidence="7">
    <location>
        <begin position="49"/>
        <end position="69"/>
    </location>
</feature>
<evidence type="ECO:0000256" key="7">
    <source>
        <dbReference type="SAM" id="Phobius"/>
    </source>
</evidence>
<feature type="domain" description="EamA" evidence="8">
    <location>
        <begin position="137"/>
        <end position="269"/>
    </location>
</feature>
<dbReference type="PANTHER" id="PTHR32322">
    <property type="entry name" value="INNER MEMBRANE TRANSPORTER"/>
    <property type="match status" value="1"/>
</dbReference>
<evidence type="ECO:0000313" key="9">
    <source>
        <dbReference type="EMBL" id="PSR23071.1"/>
    </source>
</evidence>
<feature type="transmembrane region" description="Helical" evidence="7">
    <location>
        <begin position="107"/>
        <end position="124"/>
    </location>
</feature>
<keyword evidence="3" id="KW-1003">Cell membrane</keyword>
<feature type="transmembrane region" description="Helical" evidence="7">
    <location>
        <begin position="252"/>
        <end position="269"/>
    </location>
</feature>
<dbReference type="SUPFAM" id="SSF103481">
    <property type="entry name" value="Multidrug resistance efflux transporter EmrE"/>
    <property type="match status" value="2"/>
</dbReference>
<comment type="subcellular location">
    <subcellularLocation>
        <location evidence="1">Cell membrane</location>
        <topology evidence="1">Multi-pass membrane protein</topology>
    </subcellularLocation>
</comment>
<comment type="similarity">
    <text evidence="2">Belongs to the EamA transporter family.</text>
</comment>
<dbReference type="PANTHER" id="PTHR32322:SF18">
    <property type="entry name" value="S-ADENOSYLMETHIONINE_S-ADENOSYLHOMOCYSTEINE TRANSPORTER"/>
    <property type="match status" value="1"/>
</dbReference>
<dbReference type="InterPro" id="IPR050638">
    <property type="entry name" value="AA-Vitamin_Transporters"/>
</dbReference>
<dbReference type="Pfam" id="PF00892">
    <property type="entry name" value="EamA"/>
    <property type="match status" value="2"/>
</dbReference>
<feature type="transmembrane region" description="Helical" evidence="7">
    <location>
        <begin position="197"/>
        <end position="219"/>
    </location>
</feature>
<feature type="transmembrane region" description="Helical" evidence="7">
    <location>
        <begin position="81"/>
        <end position="100"/>
    </location>
</feature>
<dbReference type="GO" id="GO:0005886">
    <property type="term" value="C:plasma membrane"/>
    <property type="evidence" value="ECO:0007669"/>
    <property type="project" value="UniProtKB-SubCell"/>
</dbReference>
<protein>
    <submittedName>
        <fullName evidence="9">EamA/RhaT family transporter</fullName>
    </submittedName>
</protein>
<dbReference type="InterPro" id="IPR037185">
    <property type="entry name" value="EmrE-like"/>
</dbReference>
<evidence type="ECO:0000313" key="10">
    <source>
        <dbReference type="Proteomes" id="UP000241848"/>
    </source>
</evidence>
<keyword evidence="4 7" id="KW-0812">Transmembrane</keyword>
<feature type="transmembrane region" description="Helical" evidence="7">
    <location>
        <begin position="226"/>
        <end position="246"/>
    </location>
</feature>
<name>A0A2T2WLF8_9FIRM</name>
<dbReference type="EMBL" id="PXYV01000009">
    <property type="protein sequence ID" value="PSR23071.1"/>
    <property type="molecule type" value="Genomic_DNA"/>
</dbReference>
<feature type="domain" description="EamA" evidence="8">
    <location>
        <begin position="3"/>
        <end position="124"/>
    </location>
</feature>
<feature type="transmembrane region" description="Helical" evidence="7">
    <location>
        <begin position="136"/>
        <end position="154"/>
    </location>
</feature>
<evidence type="ECO:0000256" key="1">
    <source>
        <dbReference type="ARBA" id="ARBA00004651"/>
    </source>
</evidence>